<comment type="caution">
    <text evidence="1">The sequence shown here is derived from an EMBL/GenBank/DDBJ whole genome shotgun (WGS) entry which is preliminary data.</text>
</comment>
<gene>
    <name evidence="1" type="ORF">LPJ66_000121</name>
</gene>
<evidence type="ECO:0000313" key="2">
    <source>
        <dbReference type="Proteomes" id="UP001150581"/>
    </source>
</evidence>
<proteinExistence type="predicted"/>
<evidence type="ECO:0000313" key="1">
    <source>
        <dbReference type="EMBL" id="KAJ1902361.1"/>
    </source>
</evidence>
<dbReference type="Proteomes" id="UP001150581">
    <property type="component" value="Unassembled WGS sequence"/>
</dbReference>
<sequence length="626" mass="67493">MVKSVFFIVALCISNLVNGQCANPRTRPEIRSMAPDQRARFIKALNLIRTNGDLERLSKLHVDNAEVIHGRPVFLAFHRVFVNEFASALDKADPGVTVPYWDWSLDATNPAASDLFTNDYLGGNGAGPQNCVQSGPFANWQLSVDSPHCLARKFNQGDNISPFWPPEALLSMQKTCMQYGALSSGIENGCHGAVHLGISGDMSTMFAPNDPFFFLHHLMVDKLWYDWQLMEPKTRFKLYDSTNYENQPVNANDLVPGFPNVHIRDILDPREGLCYVYVDSGSREATKRLMDEVDRQSNQRNSKAATSSASPSVSSSESSTSKSASPSESSATSDTSSATSSSSSPLSTSTASSTSSDATKSKSSTLPSRAPSDKTSQKQAPSSDNDAPALSEVAAAASAAGNGMLSSESAAQLNDLTKQVSRLSGDSDARAGASSALHNQQVNFLQNAILNGLGGNRPGSLASAIVGRHHRFLRRYADELVRRNPEETRGLGLGEILAGLASGLLGKEGVVGHLVQGLSNVVQVLPQGLGETLKAVGSIADNVISDVFNILNLPKIDMSKVPEKERRIPYVAQLPDWWYQKNNLNATCARQLQAQIHEMIDGLNKIPGYVSPAVAYYAAKKYGDAK</sequence>
<dbReference type="EMBL" id="JANBPG010000002">
    <property type="protein sequence ID" value="KAJ1902361.1"/>
    <property type="molecule type" value="Genomic_DNA"/>
</dbReference>
<accession>A0ACC1IX00</accession>
<keyword evidence="2" id="KW-1185">Reference proteome</keyword>
<reference evidence="1" key="1">
    <citation type="submission" date="2022-07" db="EMBL/GenBank/DDBJ databases">
        <title>Phylogenomic reconstructions and comparative analyses of Kickxellomycotina fungi.</title>
        <authorList>
            <person name="Reynolds N.K."/>
            <person name="Stajich J.E."/>
            <person name="Barry K."/>
            <person name="Grigoriev I.V."/>
            <person name="Crous P."/>
            <person name="Smith M.E."/>
        </authorList>
    </citation>
    <scope>NUCLEOTIDE SEQUENCE</scope>
    <source>
        <strain evidence="1">Benny 63K</strain>
    </source>
</reference>
<protein>
    <submittedName>
        <fullName evidence="1">Uncharacterized protein</fullName>
    </submittedName>
</protein>
<name>A0ACC1IX00_9FUNG</name>
<organism evidence="1 2">
    <name type="scientific">Kickxella alabastrina</name>
    <dbReference type="NCBI Taxonomy" id="61397"/>
    <lineage>
        <taxon>Eukaryota</taxon>
        <taxon>Fungi</taxon>
        <taxon>Fungi incertae sedis</taxon>
        <taxon>Zoopagomycota</taxon>
        <taxon>Kickxellomycotina</taxon>
        <taxon>Kickxellomycetes</taxon>
        <taxon>Kickxellales</taxon>
        <taxon>Kickxellaceae</taxon>
        <taxon>Kickxella</taxon>
    </lineage>
</organism>